<keyword evidence="3" id="KW-1185">Reference proteome</keyword>
<dbReference type="InterPro" id="IPR015947">
    <property type="entry name" value="PUA-like_sf"/>
</dbReference>
<dbReference type="InterPro" id="IPR002740">
    <property type="entry name" value="EVE_domain"/>
</dbReference>
<dbReference type="RefSeq" id="WP_231449169.1">
    <property type="nucleotide sequence ID" value="NZ_JAJOMB010000028.1"/>
</dbReference>
<gene>
    <name evidence="2" type="ORF">LR394_36010</name>
</gene>
<dbReference type="Proteomes" id="UP001138997">
    <property type="component" value="Unassembled WGS sequence"/>
</dbReference>
<dbReference type="SUPFAM" id="SSF88697">
    <property type="entry name" value="PUA domain-like"/>
    <property type="match status" value="1"/>
</dbReference>
<feature type="domain" description="EVE" evidence="1">
    <location>
        <begin position="7"/>
        <end position="142"/>
    </location>
</feature>
<dbReference type="Gene3D" id="3.10.590.10">
    <property type="entry name" value="ph1033 like domains"/>
    <property type="match status" value="1"/>
</dbReference>
<dbReference type="AlphaFoldDB" id="A0A9X1SXK7"/>
<protein>
    <submittedName>
        <fullName evidence="2">EVE domain-containing protein</fullName>
    </submittedName>
</protein>
<name>A0A9X1SXK7_9ACTN</name>
<reference evidence="2" key="1">
    <citation type="submission" date="2021-11" db="EMBL/GenBank/DDBJ databases">
        <title>Streptomyces corallinus and Kineosporia corallina sp. nov., two new coral-derived marine actinobacteria.</title>
        <authorList>
            <person name="Buangrab K."/>
            <person name="Sutthacheep M."/>
            <person name="Yeemin T."/>
            <person name="Harunari E."/>
            <person name="Igarashi Y."/>
            <person name="Sripreechasak P."/>
            <person name="Kanchanasin P."/>
            <person name="Tanasupawat S."/>
            <person name="Phongsopitanun W."/>
        </authorList>
    </citation>
    <scope>NUCLEOTIDE SEQUENCE</scope>
    <source>
        <strain evidence="2">JCM 31032</strain>
    </source>
</reference>
<dbReference type="Pfam" id="PF01878">
    <property type="entry name" value="EVE"/>
    <property type="match status" value="1"/>
</dbReference>
<accession>A0A9X1SXK7</accession>
<sequence>MSDPQRAWLGVVSADHAQIAAAHGWIQLNHGKRNNLARLRRGDGFAFYSPTQRLGDKQPLRAVTQIGIVTDDEAYQADEAMQMGGSELIRPWRRTVDFRPSRPVPVRDLAGQLDLTREPNWGYSLRFGLLPLSLEDFHRLAEVMTQTPG</sequence>
<organism evidence="2 3">
    <name type="scientific">Kineosporia babensis</name>
    <dbReference type="NCBI Taxonomy" id="499548"/>
    <lineage>
        <taxon>Bacteria</taxon>
        <taxon>Bacillati</taxon>
        <taxon>Actinomycetota</taxon>
        <taxon>Actinomycetes</taxon>
        <taxon>Kineosporiales</taxon>
        <taxon>Kineosporiaceae</taxon>
        <taxon>Kineosporia</taxon>
    </lineage>
</organism>
<dbReference type="EMBL" id="JAJOMB010000028">
    <property type="protein sequence ID" value="MCD5316317.1"/>
    <property type="molecule type" value="Genomic_DNA"/>
</dbReference>
<comment type="caution">
    <text evidence="2">The sequence shown here is derived from an EMBL/GenBank/DDBJ whole genome shotgun (WGS) entry which is preliminary data.</text>
</comment>
<evidence type="ECO:0000313" key="2">
    <source>
        <dbReference type="EMBL" id="MCD5316317.1"/>
    </source>
</evidence>
<proteinExistence type="predicted"/>
<evidence type="ECO:0000313" key="3">
    <source>
        <dbReference type="Proteomes" id="UP001138997"/>
    </source>
</evidence>
<evidence type="ECO:0000259" key="1">
    <source>
        <dbReference type="Pfam" id="PF01878"/>
    </source>
</evidence>
<dbReference type="CDD" id="cd21132">
    <property type="entry name" value="EVE-like"/>
    <property type="match status" value="1"/>
</dbReference>